<comment type="similarity">
    <text evidence="2">Belongs to the VKOR family.</text>
</comment>
<feature type="transmembrane region" description="Helical" evidence="10">
    <location>
        <begin position="132"/>
        <end position="155"/>
    </location>
</feature>
<feature type="transmembrane region" description="Helical" evidence="10">
    <location>
        <begin position="270"/>
        <end position="294"/>
    </location>
</feature>
<evidence type="ECO:0000256" key="1">
    <source>
        <dbReference type="ARBA" id="ARBA00004141"/>
    </source>
</evidence>
<keyword evidence="3 10" id="KW-0812">Transmembrane</keyword>
<dbReference type="InterPro" id="IPR012932">
    <property type="entry name" value="VKOR"/>
</dbReference>
<organism evidence="14">
    <name type="scientific">Paraprevotella clara</name>
    <dbReference type="NCBI Taxonomy" id="454154"/>
    <lineage>
        <taxon>Bacteria</taxon>
        <taxon>Pseudomonadati</taxon>
        <taxon>Bacteroidota</taxon>
        <taxon>Bacteroidia</taxon>
        <taxon>Bacteroidales</taxon>
        <taxon>Prevotellaceae</taxon>
        <taxon>Paraprevotella</taxon>
    </lineage>
</organism>
<dbReference type="InterPro" id="IPR012336">
    <property type="entry name" value="Thioredoxin-like_fold"/>
</dbReference>
<evidence type="ECO:0000256" key="10">
    <source>
        <dbReference type="SAM" id="Phobius"/>
    </source>
</evidence>
<evidence type="ECO:0000256" key="9">
    <source>
        <dbReference type="ARBA" id="ARBA00023284"/>
    </source>
</evidence>
<dbReference type="GO" id="GO:0016020">
    <property type="term" value="C:membrane"/>
    <property type="evidence" value="ECO:0007669"/>
    <property type="project" value="UniProtKB-SubCell"/>
</dbReference>
<gene>
    <name evidence="14" type="ORF">PCLFYP37_01592</name>
</gene>
<reference evidence="14" key="1">
    <citation type="submission" date="2019-11" db="EMBL/GenBank/DDBJ databases">
        <authorList>
            <person name="Feng L."/>
        </authorList>
    </citation>
    <scope>NUCLEOTIDE SEQUENCE</scope>
    <source>
        <strain evidence="14">PclaraLFYP37</strain>
    </source>
</reference>
<dbReference type="CDD" id="cd12921">
    <property type="entry name" value="VKOR_4"/>
    <property type="match status" value="1"/>
</dbReference>
<dbReference type="InterPro" id="IPR036249">
    <property type="entry name" value="Thioredoxin-like_sf"/>
</dbReference>
<evidence type="ECO:0000259" key="11">
    <source>
        <dbReference type="Pfam" id="PF03412"/>
    </source>
</evidence>
<dbReference type="Pfam" id="PF03412">
    <property type="entry name" value="Peptidase_C39"/>
    <property type="match status" value="1"/>
</dbReference>
<dbReference type="InterPro" id="IPR038354">
    <property type="entry name" value="VKOR_sf"/>
</dbReference>
<keyword evidence="8" id="KW-1015">Disulfide bond</keyword>
<dbReference type="GO" id="GO:0005524">
    <property type="term" value="F:ATP binding"/>
    <property type="evidence" value="ECO:0007669"/>
    <property type="project" value="InterPro"/>
</dbReference>
<dbReference type="InterPro" id="IPR005074">
    <property type="entry name" value="Peptidase_C39"/>
</dbReference>
<dbReference type="AlphaFoldDB" id="A0A6N3AYI8"/>
<keyword evidence="9" id="KW-0676">Redox-active center</keyword>
<protein>
    <recommendedName>
        <fullName evidence="15">Vitamin K epoxide reductase family protein</fullName>
    </recommendedName>
</protein>
<keyword evidence="7 10" id="KW-0472">Membrane</keyword>
<dbReference type="Gene3D" id="3.40.30.10">
    <property type="entry name" value="Glutaredoxin"/>
    <property type="match status" value="1"/>
</dbReference>
<dbReference type="Pfam" id="PF07884">
    <property type="entry name" value="VKOR"/>
    <property type="match status" value="1"/>
</dbReference>
<dbReference type="EMBL" id="CACRUT010000008">
    <property type="protein sequence ID" value="VYT96731.1"/>
    <property type="molecule type" value="Genomic_DNA"/>
</dbReference>
<evidence type="ECO:0008006" key="15">
    <source>
        <dbReference type="Google" id="ProtNLM"/>
    </source>
</evidence>
<dbReference type="Gene3D" id="1.20.1440.130">
    <property type="entry name" value="VKOR domain"/>
    <property type="match status" value="1"/>
</dbReference>
<evidence type="ECO:0000256" key="2">
    <source>
        <dbReference type="ARBA" id="ARBA00006214"/>
    </source>
</evidence>
<feature type="domain" description="Thioredoxin-like fold" evidence="13">
    <location>
        <begin position="362"/>
        <end position="506"/>
    </location>
</feature>
<dbReference type="SUPFAM" id="SSF52833">
    <property type="entry name" value="Thioredoxin-like"/>
    <property type="match status" value="1"/>
</dbReference>
<dbReference type="GO" id="GO:0016491">
    <property type="term" value="F:oxidoreductase activity"/>
    <property type="evidence" value="ECO:0007669"/>
    <property type="project" value="UniProtKB-KW"/>
</dbReference>
<feature type="transmembrane region" description="Helical" evidence="10">
    <location>
        <begin position="300"/>
        <end position="320"/>
    </location>
</feature>
<keyword evidence="5 10" id="KW-1133">Transmembrane helix</keyword>
<evidence type="ECO:0000256" key="8">
    <source>
        <dbReference type="ARBA" id="ARBA00023157"/>
    </source>
</evidence>
<keyword evidence="4" id="KW-0874">Quinone</keyword>
<evidence type="ECO:0000259" key="12">
    <source>
        <dbReference type="Pfam" id="PF07884"/>
    </source>
</evidence>
<feature type="transmembrane region" description="Helical" evidence="10">
    <location>
        <begin position="161"/>
        <end position="180"/>
    </location>
</feature>
<evidence type="ECO:0000256" key="7">
    <source>
        <dbReference type="ARBA" id="ARBA00023136"/>
    </source>
</evidence>
<feature type="transmembrane region" description="Helical" evidence="10">
    <location>
        <begin position="214"/>
        <end position="237"/>
    </location>
</feature>
<evidence type="ECO:0000256" key="3">
    <source>
        <dbReference type="ARBA" id="ARBA00022692"/>
    </source>
</evidence>
<feature type="domain" description="Vitamin K epoxide reductase" evidence="12">
    <location>
        <begin position="166"/>
        <end position="285"/>
    </location>
</feature>
<proteinExistence type="inferred from homology"/>
<evidence type="ECO:0000259" key="13">
    <source>
        <dbReference type="Pfam" id="PF13462"/>
    </source>
</evidence>
<evidence type="ECO:0000256" key="4">
    <source>
        <dbReference type="ARBA" id="ARBA00022719"/>
    </source>
</evidence>
<feature type="domain" description="Peptidase C39" evidence="11">
    <location>
        <begin position="8"/>
        <end position="113"/>
    </location>
</feature>
<dbReference type="GO" id="GO:0008233">
    <property type="term" value="F:peptidase activity"/>
    <property type="evidence" value="ECO:0007669"/>
    <property type="project" value="InterPro"/>
</dbReference>
<dbReference type="Pfam" id="PF13462">
    <property type="entry name" value="Thioredoxin_4"/>
    <property type="match status" value="1"/>
</dbReference>
<comment type="subcellular location">
    <subcellularLocation>
        <location evidence="1">Membrane</location>
        <topology evidence="1">Multi-pass membrane protein</topology>
    </subcellularLocation>
</comment>
<evidence type="ECO:0000313" key="14">
    <source>
        <dbReference type="EMBL" id="VYT96731.1"/>
    </source>
</evidence>
<keyword evidence="6" id="KW-0560">Oxidoreductase</keyword>
<name>A0A6N3AYI8_9BACT</name>
<dbReference type="RefSeq" id="WP_412442179.1">
    <property type="nucleotide sequence ID" value="NZ_CACRUT010000008.1"/>
</dbReference>
<sequence>MKNILESFLDALEVRYTKRYVRRLYEEHPHRGNMYGLKQMLAVYGVRALGVYMEDKDLLNLSYPCIFHTGNDFVIGLESNGSRIVFWQQGKKKTSTHEAFKSDWTGNVLVVEDLEKAGEPDFKKHRWEDLQFVARCFCLPTLLVFATGMGCVNNWGELSFLHLFCMSLDLVGLCLCFMLMQKQLLGESKYGDKVCSFFHHADCNSILEGAYAKIFGVSWSEIGFGYFMANILLLSLYPSGIDVLRVVNGLAMCYGVWSIYYQWRVAKNWCVLCVSVQAVVWCTGIMAACHIRGISLSVEACLWSAMVLVACVMLVHQYVFSYQSDKERIRMVQQYKGLKANSVVAKALIESSTYYKVSEEDSSVVFGNKEAHLHITVLSNPHCNPCARLHKRVEDMLKWYGDDLCVQYIFTAFSEKAEDSCRYLISCYDKDNPEATLKIYGEWYAGGKNRYESIVKEHADSIHTDEVEQEVQKHFRWCKGHGFTATPTVLVNGYLLPREYDIEDLVMLTNCQIEYPRKNIVHDISGRSTTPLGAESLSAEESV</sequence>
<evidence type="ECO:0000256" key="6">
    <source>
        <dbReference type="ARBA" id="ARBA00023002"/>
    </source>
</evidence>
<dbReference type="GO" id="GO:0048038">
    <property type="term" value="F:quinone binding"/>
    <property type="evidence" value="ECO:0007669"/>
    <property type="project" value="UniProtKB-KW"/>
</dbReference>
<accession>A0A6N3AYI8</accession>
<evidence type="ECO:0000256" key="5">
    <source>
        <dbReference type="ARBA" id="ARBA00022989"/>
    </source>
</evidence>
<dbReference type="GO" id="GO:0006508">
    <property type="term" value="P:proteolysis"/>
    <property type="evidence" value="ECO:0007669"/>
    <property type="project" value="InterPro"/>
</dbReference>
<dbReference type="Gene3D" id="3.90.70.10">
    <property type="entry name" value="Cysteine proteinases"/>
    <property type="match status" value="1"/>
</dbReference>